<keyword evidence="3" id="KW-0479">Metal-binding</keyword>
<evidence type="ECO:0000256" key="1">
    <source>
        <dbReference type="ARBA" id="ARBA00004906"/>
    </source>
</evidence>
<evidence type="ECO:0000259" key="8">
    <source>
        <dbReference type="Pfam" id="PF18346"/>
    </source>
</evidence>
<keyword evidence="5" id="KW-0863">Zinc-finger</keyword>
<protein>
    <submittedName>
        <fullName evidence="9">MIB1 protein</fullName>
    </submittedName>
</protein>
<dbReference type="GO" id="GO:0016740">
    <property type="term" value="F:transferase activity"/>
    <property type="evidence" value="ECO:0007669"/>
    <property type="project" value="UniProtKB-KW"/>
</dbReference>
<evidence type="ECO:0000313" key="10">
    <source>
        <dbReference type="Proteomes" id="UP000838412"/>
    </source>
</evidence>
<dbReference type="PANTHER" id="PTHR24202">
    <property type="entry name" value="E3 UBIQUITIN-PROTEIN LIGASE MIB2"/>
    <property type="match status" value="1"/>
</dbReference>
<keyword evidence="7" id="KW-0862">Zinc</keyword>
<dbReference type="GO" id="GO:0016567">
    <property type="term" value="P:protein ubiquitination"/>
    <property type="evidence" value="ECO:0007669"/>
    <property type="project" value="TreeGrafter"/>
</dbReference>
<name>A0A8S4MNR1_BRALA</name>
<dbReference type="AlphaFoldDB" id="A0A8S4MNR1"/>
<evidence type="ECO:0000256" key="7">
    <source>
        <dbReference type="ARBA" id="ARBA00022833"/>
    </source>
</evidence>
<evidence type="ECO:0000256" key="2">
    <source>
        <dbReference type="ARBA" id="ARBA00022679"/>
    </source>
</evidence>
<evidence type="ECO:0000256" key="5">
    <source>
        <dbReference type="ARBA" id="ARBA00022771"/>
    </source>
</evidence>
<dbReference type="Pfam" id="PF18346">
    <property type="entry name" value="SH3_15"/>
    <property type="match status" value="1"/>
</dbReference>
<dbReference type="GO" id="GO:0008270">
    <property type="term" value="F:zinc ion binding"/>
    <property type="evidence" value="ECO:0007669"/>
    <property type="project" value="UniProtKB-KW"/>
</dbReference>
<comment type="pathway">
    <text evidence="1">Protein modification; protein ubiquitination.</text>
</comment>
<keyword evidence="6" id="KW-0833">Ubl conjugation pathway</keyword>
<dbReference type="Proteomes" id="UP000838412">
    <property type="component" value="Unassembled WGS sequence"/>
</dbReference>
<keyword evidence="2" id="KW-0808">Transferase</keyword>
<reference evidence="9" key="1">
    <citation type="submission" date="2022-01" db="EMBL/GenBank/DDBJ databases">
        <authorList>
            <person name="Braso-Vives M."/>
        </authorList>
    </citation>
    <scope>NUCLEOTIDE SEQUENCE</scope>
</reference>
<keyword evidence="10" id="KW-1185">Reference proteome</keyword>
<dbReference type="EMBL" id="CAKMNS010000407">
    <property type="protein sequence ID" value="CAH1277559.1"/>
    <property type="molecule type" value="Genomic_DNA"/>
</dbReference>
<comment type="caution">
    <text evidence="9">The sequence shown here is derived from an EMBL/GenBank/DDBJ whole genome shotgun (WGS) entry which is preliminary data.</text>
</comment>
<keyword evidence="4" id="KW-0677">Repeat</keyword>
<evidence type="ECO:0000256" key="3">
    <source>
        <dbReference type="ARBA" id="ARBA00022723"/>
    </source>
</evidence>
<accession>A0A8S4MNR1</accession>
<evidence type="ECO:0000313" key="9">
    <source>
        <dbReference type="EMBL" id="CAH1277559.1"/>
    </source>
</evidence>
<dbReference type="InterPro" id="IPR040847">
    <property type="entry name" value="SH3_15"/>
</dbReference>
<dbReference type="PANTHER" id="PTHR24202:SF4">
    <property type="entry name" value="E3 UBIQUITIN-PROTEIN LIGASE MIB2-RELATED"/>
    <property type="match status" value="1"/>
</dbReference>
<sequence>MKKREVQVKFPFKSEEWWYNPKALTKITTDEQETIHQLKAGDCVRVAVDAETFQANQVGHGGRWNKMEELISMKTAGIIRHFDLDGDAFINYQNGDRHIINPASLEKVNPEDYKGEDTTELKKGEWVKIDPDKARIKQVQTANVGWDDGTYAVSFVWFKLP</sequence>
<feature type="domain" description="Mind bomb SH3 repeat" evidence="8">
    <location>
        <begin position="39"/>
        <end position="105"/>
    </location>
</feature>
<evidence type="ECO:0000256" key="6">
    <source>
        <dbReference type="ARBA" id="ARBA00022786"/>
    </source>
</evidence>
<proteinExistence type="predicted"/>
<evidence type="ECO:0000256" key="4">
    <source>
        <dbReference type="ARBA" id="ARBA00022737"/>
    </source>
</evidence>
<dbReference type="GO" id="GO:0005737">
    <property type="term" value="C:cytoplasm"/>
    <property type="evidence" value="ECO:0007669"/>
    <property type="project" value="TreeGrafter"/>
</dbReference>
<organism evidence="9 10">
    <name type="scientific">Branchiostoma lanceolatum</name>
    <name type="common">Common lancelet</name>
    <name type="synonym">Amphioxus lanceolatum</name>
    <dbReference type="NCBI Taxonomy" id="7740"/>
    <lineage>
        <taxon>Eukaryota</taxon>
        <taxon>Metazoa</taxon>
        <taxon>Chordata</taxon>
        <taxon>Cephalochordata</taxon>
        <taxon>Leptocardii</taxon>
        <taxon>Amphioxiformes</taxon>
        <taxon>Branchiostomatidae</taxon>
        <taxon>Branchiostoma</taxon>
    </lineage>
</organism>
<gene>
    <name evidence="9" type="primary">MIB1</name>
    <name evidence="9" type="ORF">BLAG_LOCUS26322</name>
</gene>